<accession>A0A7U7IBY6</accession>
<protein>
    <submittedName>
        <fullName evidence="9">Protein DipZ</fullName>
    </submittedName>
</protein>
<feature type="transmembrane region" description="Helical" evidence="7">
    <location>
        <begin position="6"/>
        <end position="26"/>
    </location>
</feature>
<organism evidence="9 10">
    <name type="scientific">Zestomonas carbonaria</name>
    <dbReference type="NCBI Taxonomy" id="2762745"/>
    <lineage>
        <taxon>Bacteria</taxon>
        <taxon>Pseudomonadati</taxon>
        <taxon>Pseudomonadota</taxon>
        <taxon>Gammaproteobacteria</taxon>
        <taxon>Pseudomonadales</taxon>
        <taxon>Pseudomonadaceae</taxon>
        <taxon>Zestomonas</taxon>
    </lineage>
</organism>
<dbReference type="InterPro" id="IPR013766">
    <property type="entry name" value="Thioredoxin_domain"/>
</dbReference>
<reference evidence="9 10" key="1">
    <citation type="submission" date="2020-08" db="EMBL/GenBank/DDBJ databases">
        <authorList>
            <person name="Criscuolo A."/>
        </authorList>
    </citation>
    <scope>NUCLEOTIDE SEQUENCE [LARGE SCALE GENOMIC DNA]</scope>
    <source>
        <strain evidence="9">CIP111764</strain>
    </source>
</reference>
<dbReference type="InterPro" id="IPR036249">
    <property type="entry name" value="Thioredoxin-like_sf"/>
</dbReference>
<gene>
    <name evidence="9" type="primary">dipZ</name>
    <name evidence="9" type="ORF">PSEWESI4_03832</name>
</gene>
<dbReference type="PROSITE" id="PS51352">
    <property type="entry name" value="THIOREDOXIN_2"/>
    <property type="match status" value="1"/>
</dbReference>
<dbReference type="GO" id="GO:0016209">
    <property type="term" value="F:antioxidant activity"/>
    <property type="evidence" value="ECO:0007669"/>
    <property type="project" value="InterPro"/>
</dbReference>
<dbReference type="InterPro" id="IPR000866">
    <property type="entry name" value="AhpC/TSA"/>
</dbReference>
<dbReference type="GO" id="GO:0016491">
    <property type="term" value="F:oxidoreductase activity"/>
    <property type="evidence" value="ECO:0007669"/>
    <property type="project" value="InterPro"/>
</dbReference>
<dbReference type="PANTHER" id="PTHR42852:SF13">
    <property type="entry name" value="PROTEIN DIPZ"/>
    <property type="match status" value="1"/>
</dbReference>
<dbReference type="EMBL" id="CAJFCI010000076">
    <property type="protein sequence ID" value="CAD5109527.1"/>
    <property type="molecule type" value="Genomic_DNA"/>
</dbReference>
<keyword evidence="5 7" id="KW-1133">Transmembrane helix</keyword>
<evidence type="ECO:0000313" key="9">
    <source>
        <dbReference type="EMBL" id="CAD5109527.1"/>
    </source>
</evidence>
<dbReference type="PANTHER" id="PTHR42852">
    <property type="entry name" value="THIOL:DISULFIDE INTERCHANGE PROTEIN DSBE"/>
    <property type="match status" value="1"/>
</dbReference>
<evidence type="ECO:0000256" key="3">
    <source>
        <dbReference type="ARBA" id="ARBA00022692"/>
    </source>
</evidence>
<dbReference type="InterPro" id="IPR050553">
    <property type="entry name" value="Thioredoxin_ResA/DsbE_sf"/>
</dbReference>
<dbReference type="Pfam" id="PF00578">
    <property type="entry name" value="AhpC-TSA"/>
    <property type="match status" value="1"/>
</dbReference>
<evidence type="ECO:0000313" key="10">
    <source>
        <dbReference type="Proteomes" id="UP000583387"/>
    </source>
</evidence>
<dbReference type="GO" id="GO:0017004">
    <property type="term" value="P:cytochrome complex assembly"/>
    <property type="evidence" value="ECO:0007669"/>
    <property type="project" value="UniProtKB-KW"/>
</dbReference>
<feature type="transmembrane region" description="Helical" evidence="7">
    <location>
        <begin position="155"/>
        <end position="177"/>
    </location>
</feature>
<comment type="caution">
    <text evidence="9">The sequence shown here is derived from an EMBL/GenBank/DDBJ whole genome shotgun (WGS) entry which is preliminary data.</text>
</comment>
<feature type="transmembrane region" description="Helical" evidence="7">
    <location>
        <begin position="189"/>
        <end position="209"/>
    </location>
</feature>
<evidence type="ECO:0000256" key="2">
    <source>
        <dbReference type="ARBA" id="ARBA00022475"/>
    </source>
</evidence>
<evidence type="ECO:0000256" key="7">
    <source>
        <dbReference type="SAM" id="Phobius"/>
    </source>
</evidence>
<dbReference type="GO" id="GO:0005886">
    <property type="term" value="C:plasma membrane"/>
    <property type="evidence" value="ECO:0007669"/>
    <property type="project" value="UniProtKB-SubCell"/>
</dbReference>
<dbReference type="InterPro" id="IPR003834">
    <property type="entry name" value="Cyt_c_assmbl_TM_dom"/>
</dbReference>
<dbReference type="RefSeq" id="WP_187672842.1">
    <property type="nucleotide sequence ID" value="NZ_CAJFCI010000076.1"/>
</dbReference>
<name>A0A7U7IBY6_9GAMM</name>
<feature type="transmembrane region" description="Helical" evidence="7">
    <location>
        <begin position="38"/>
        <end position="60"/>
    </location>
</feature>
<dbReference type="Pfam" id="PF02683">
    <property type="entry name" value="DsbD_TM"/>
    <property type="match status" value="1"/>
</dbReference>
<evidence type="ECO:0000256" key="1">
    <source>
        <dbReference type="ARBA" id="ARBA00004651"/>
    </source>
</evidence>
<comment type="subcellular location">
    <subcellularLocation>
        <location evidence="1">Cell membrane</location>
        <topology evidence="1">Multi-pass membrane protein</topology>
    </subcellularLocation>
</comment>
<feature type="domain" description="Thioredoxin" evidence="8">
    <location>
        <begin position="227"/>
        <end position="401"/>
    </location>
</feature>
<dbReference type="AlphaFoldDB" id="A0A7U7IBY6"/>
<dbReference type="Gene3D" id="3.40.30.10">
    <property type="entry name" value="Glutaredoxin"/>
    <property type="match status" value="1"/>
</dbReference>
<feature type="transmembrane region" description="Helical" evidence="7">
    <location>
        <begin position="113"/>
        <end position="135"/>
    </location>
</feature>
<keyword evidence="6 7" id="KW-0472">Membrane</keyword>
<keyword evidence="4" id="KW-0201">Cytochrome c-type biogenesis</keyword>
<dbReference type="CDD" id="cd03012">
    <property type="entry name" value="TlpA_like_DipZ_like"/>
    <property type="match status" value="1"/>
</dbReference>
<keyword evidence="3 7" id="KW-0812">Transmembrane</keyword>
<sequence>MILIAFLGGIITVLSPCILPVVPFLFAGAALPRRSIALTLGAMALTFALVSSLAVTSSAWVIQVSSAGRHLALAALGLFALALLSPRVGAWLTRPLVALGNRLERAGRTRSGATAAVLLGVATGLIWTPCAGPILGLIMTSAMLQGASVDTSLLLLAYALGSAVALGAVLLAGGRLLGHLKRWLPVTEWLRRAGGVVMLVAVAVIATGLDTRLLSRAPLGDTGRVEQILLDRLPGAAASAADYLIDRAEAEPAIELKQLGPVPSLSGAVEWINSPPLTREDLRGKVVLIDFWTYDCINCQRTLPHVNQWARKYASDGLVVIGVHTPEYAFEKVIDNVRREVRKLGIEYPVAIDNDYRIWRAFDNRYWPAHYFVDARGQVRYSHFGEGRYQEQERVIQQLLREANVPFEETIRVSPQP</sequence>
<evidence type="ECO:0000256" key="4">
    <source>
        <dbReference type="ARBA" id="ARBA00022748"/>
    </source>
</evidence>
<evidence type="ECO:0000256" key="6">
    <source>
        <dbReference type="ARBA" id="ARBA00023136"/>
    </source>
</evidence>
<keyword evidence="10" id="KW-1185">Reference proteome</keyword>
<proteinExistence type="predicted"/>
<evidence type="ECO:0000256" key="5">
    <source>
        <dbReference type="ARBA" id="ARBA00022989"/>
    </source>
</evidence>
<keyword evidence="2" id="KW-1003">Cell membrane</keyword>
<feature type="transmembrane region" description="Helical" evidence="7">
    <location>
        <begin position="72"/>
        <end position="92"/>
    </location>
</feature>
<dbReference type="Proteomes" id="UP000583387">
    <property type="component" value="Unassembled WGS sequence"/>
</dbReference>
<evidence type="ECO:0000259" key="8">
    <source>
        <dbReference type="PROSITE" id="PS51352"/>
    </source>
</evidence>
<dbReference type="SUPFAM" id="SSF52833">
    <property type="entry name" value="Thioredoxin-like"/>
    <property type="match status" value="1"/>
</dbReference>